<feature type="transmembrane region" description="Helical" evidence="1">
    <location>
        <begin position="20"/>
        <end position="44"/>
    </location>
</feature>
<evidence type="ECO:0000313" key="2">
    <source>
        <dbReference type="EMBL" id="KIK36952.1"/>
    </source>
</evidence>
<reference evidence="3" key="2">
    <citation type="submission" date="2015-01" db="EMBL/GenBank/DDBJ databases">
        <title>Evolutionary Origins and Diversification of the Mycorrhizal Mutualists.</title>
        <authorList>
            <consortium name="DOE Joint Genome Institute"/>
            <consortium name="Mycorrhizal Genomics Consortium"/>
            <person name="Kohler A."/>
            <person name="Kuo A."/>
            <person name="Nagy L.G."/>
            <person name="Floudas D."/>
            <person name="Copeland A."/>
            <person name="Barry K.W."/>
            <person name="Cichocki N."/>
            <person name="Veneault-Fourrey C."/>
            <person name="LaButti K."/>
            <person name="Lindquist E.A."/>
            <person name="Lipzen A."/>
            <person name="Lundell T."/>
            <person name="Morin E."/>
            <person name="Murat C."/>
            <person name="Riley R."/>
            <person name="Ohm R."/>
            <person name="Sun H."/>
            <person name="Tunlid A."/>
            <person name="Henrissat B."/>
            <person name="Grigoriev I.V."/>
            <person name="Hibbett D.S."/>
            <person name="Martin F."/>
        </authorList>
    </citation>
    <scope>NUCLEOTIDE SEQUENCE [LARGE SCALE GENOMIC DNA]</scope>
    <source>
        <strain evidence="3">UH-Slu-Lm8-n1</strain>
    </source>
</reference>
<keyword evidence="1" id="KW-0472">Membrane</keyword>
<dbReference type="OrthoDB" id="2642524at2759"/>
<keyword evidence="1" id="KW-0812">Transmembrane</keyword>
<evidence type="ECO:0000313" key="3">
    <source>
        <dbReference type="Proteomes" id="UP000054485"/>
    </source>
</evidence>
<dbReference type="InParanoid" id="A0A0D0ARU5"/>
<keyword evidence="3" id="KW-1185">Reference proteome</keyword>
<dbReference type="AlphaFoldDB" id="A0A0D0ARU5"/>
<dbReference type="HOGENOM" id="CLU_1810889_0_0_1"/>
<reference evidence="2 3" key="1">
    <citation type="submission" date="2014-04" db="EMBL/GenBank/DDBJ databases">
        <authorList>
            <consortium name="DOE Joint Genome Institute"/>
            <person name="Kuo A."/>
            <person name="Ruytinx J."/>
            <person name="Rineau F."/>
            <person name="Colpaert J."/>
            <person name="Kohler A."/>
            <person name="Nagy L.G."/>
            <person name="Floudas D."/>
            <person name="Copeland A."/>
            <person name="Barry K.W."/>
            <person name="Cichocki N."/>
            <person name="Veneault-Fourrey C."/>
            <person name="LaButti K."/>
            <person name="Lindquist E.A."/>
            <person name="Lipzen A."/>
            <person name="Lundell T."/>
            <person name="Morin E."/>
            <person name="Murat C."/>
            <person name="Sun H."/>
            <person name="Tunlid A."/>
            <person name="Henrissat B."/>
            <person name="Grigoriev I.V."/>
            <person name="Hibbett D.S."/>
            <person name="Martin F."/>
            <person name="Nordberg H.P."/>
            <person name="Cantor M.N."/>
            <person name="Hua S.X."/>
        </authorList>
    </citation>
    <scope>NUCLEOTIDE SEQUENCE [LARGE SCALE GENOMIC DNA]</scope>
    <source>
        <strain evidence="2 3">UH-Slu-Lm8-n1</strain>
    </source>
</reference>
<proteinExistence type="predicted"/>
<organism evidence="2 3">
    <name type="scientific">Suillus luteus UH-Slu-Lm8-n1</name>
    <dbReference type="NCBI Taxonomy" id="930992"/>
    <lineage>
        <taxon>Eukaryota</taxon>
        <taxon>Fungi</taxon>
        <taxon>Dikarya</taxon>
        <taxon>Basidiomycota</taxon>
        <taxon>Agaricomycotina</taxon>
        <taxon>Agaricomycetes</taxon>
        <taxon>Agaricomycetidae</taxon>
        <taxon>Boletales</taxon>
        <taxon>Suillineae</taxon>
        <taxon>Suillaceae</taxon>
        <taxon>Suillus</taxon>
    </lineage>
</organism>
<feature type="transmembrane region" description="Helical" evidence="1">
    <location>
        <begin position="50"/>
        <end position="76"/>
    </location>
</feature>
<name>A0A0D0ARU5_9AGAM</name>
<feature type="non-terminal residue" evidence="2">
    <location>
        <position position="1"/>
    </location>
</feature>
<protein>
    <submittedName>
        <fullName evidence="2">Uncharacterized protein</fullName>
    </submittedName>
</protein>
<gene>
    <name evidence="2" type="ORF">CY34DRAFT_777388</name>
</gene>
<dbReference type="EMBL" id="KN835486">
    <property type="protein sequence ID" value="KIK36952.1"/>
    <property type="molecule type" value="Genomic_DNA"/>
</dbReference>
<keyword evidence="1" id="KW-1133">Transmembrane helix</keyword>
<sequence>QKLARDLYGKYLFFCISSRLPAVCTFVSACALMACLLSVAWSAWPTAALVVRFIAGFLISVQFIIYGLHCVVICLIEISRRVCKGLKWCVRRPSNNILEKKWCILLVSWMILGRFSHHVCNTRITIIYFCMFYSIPAKQCYIQ</sequence>
<dbReference type="STRING" id="930992.A0A0D0ARU5"/>
<dbReference type="Proteomes" id="UP000054485">
    <property type="component" value="Unassembled WGS sequence"/>
</dbReference>
<evidence type="ECO:0000256" key="1">
    <source>
        <dbReference type="SAM" id="Phobius"/>
    </source>
</evidence>
<accession>A0A0D0ARU5</accession>